<feature type="domain" description="LTD" evidence="1">
    <location>
        <begin position="375"/>
        <end position="497"/>
    </location>
</feature>
<dbReference type="InterPro" id="IPR001322">
    <property type="entry name" value="Lamin_tail_dom"/>
</dbReference>
<sequence>MQTRVPVFELQIAQADLDWLDANPTSDREVPVVVVLDGERAPGLVRYRGASTRTLPQKSFKIELDPGYELEDRDHFELLAEWYDSAKLTEKFAVDLYTAMGLPVPRARFTRVKLNGQDNGLYLDMEHVGKDYLKHHAMERNASIYRCGARNCEMTLRYNSAYQQDFEKKTNEDTGREDLDQFLTRLNRTDDADFETKVDRYMNLESYLGNMVADALISNNVIEDSKSYWIHEHTKDRWEYVPWDLNNAQMLFWRTWNPDDPPITNRWPQTFSAYDPWVQRIYEERLVDRPGQQPTWNVINTRIWDHPALRARLLAKLEAALAGPFSEAKANAHIDKLWAVVEPQLAADPYVSREHVARARNFLKQYVRNRAIFLRGLMSTLRAHGSGPLVIREINAGSAGYIELVNRDTLPMMLEGYELTNDLRATTRYRLPTVNLAPGQTVRFMATGNTALGPMHLPFTLSRSGGEVGLFDGKCVSAAGKQLVYSPVDTLYYGPIPYGTVYGRKTPQSEDFERRPLAQ</sequence>
<dbReference type="PROSITE" id="PS51841">
    <property type="entry name" value="LTD"/>
    <property type="match status" value="1"/>
</dbReference>
<evidence type="ECO:0000313" key="3">
    <source>
        <dbReference type="Proteomes" id="UP000028725"/>
    </source>
</evidence>
<dbReference type="InterPro" id="IPR036415">
    <property type="entry name" value="Lamin_tail_dom_sf"/>
</dbReference>
<evidence type="ECO:0000313" key="2">
    <source>
        <dbReference type="EMBL" id="KFE62337.1"/>
    </source>
</evidence>
<dbReference type="Gene3D" id="2.60.40.1260">
    <property type="entry name" value="Lamin Tail domain"/>
    <property type="match status" value="1"/>
</dbReference>
<dbReference type="AlphaFoldDB" id="A0A085W3S4"/>
<evidence type="ECO:0000259" key="1">
    <source>
        <dbReference type="PROSITE" id="PS51841"/>
    </source>
</evidence>
<dbReference type="Proteomes" id="UP000028725">
    <property type="component" value="Unassembled WGS sequence"/>
</dbReference>
<accession>A0A085W3S4</accession>
<dbReference type="PATRIC" id="fig|394096.3.peg.7782"/>
<proteinExistence type="predicted"/>
<dbReference type="PANTHER" id="PTHR40050:SF1">
    <property type="entry name" value="INNER SPORE COAT PROTEIN H"/>
    <property type="match status" value="1"/>
</dbReference>
<name>A0A085W3S4_9BACT</name>
<keyword evidence="3" id="KW-1185">Reference proteome</keyword>
<protein>
    <recommendedName>
        <fullName evidence="1">LTD domain-containing protein</fullName>
    </recommendedName>
</protein>
<dbReference type="STRING" id="394096.DB31_4047"/>
<dbReference type="InterPro" id="IPR014867">
    <property type="entry name" value="Spore_coat_CotH_CotH2/3/7"/>
</dbReference>
<dbReference type="EMBL" id="JMCB01000022">
    <property type="protein sequence ID" value="KFE62337.1"/>
    <property type="molecule type" value="Genomic_DNA"/>
</dbReference>
<dbReference type="PANTHER" id="PTHR40050">
    <property type="entry name" value="INNER SPORE COAT PROTEIN H"/>
    <property type="match status" value="1"/>
</dbReference>
<gene>
    <name evidence="2" type="ORF">DB31_4047</name>
</gene>
<dbReference type="SUPFAM" id="SSF74853">
    <property type="entry name" value="Lamin A/C globular tail domain"/>
    <property type="match status" value="1"/>
</dbReference>
<comment type="caution">
    <text evidence="2">The sequence shown here is derived from an EMBL/GenBank/DDBJ whole genome shotgun (WGS) entry which is preliminary data.</text>
</comment>
<organism evidence="2 3">
    <name type="scientific">Hyalangium minutum</name>
    <dbReference type="NCBI Taxonomy" id="394096"/>
    <lineage>
        <taxon>Bacteria</taxon>
        <taxon>Pseudomonadati</taxon>
        <taxon>Myxococcota</taxon>
        <taxon>Myxococcia</taxon>
        <taxon>Myxococcales</taxon>
        <taxon>Cystobacterineae</taxon>
        <taxon>Archangiaceae</taxon>
        <taxon>Hyalangium</taxon>
    </lineage>
</organism>
<reference evidence="2 3" key="1">
    <citation type="submission" date="2014-04" db="EMBL/GenBank/DDBJ databases">
        <title>Genome assembly of Hyalangium minutum DSM 14724.</title>
        <authorList>
            <person name="Sharma G."/>
            <person name="Subramanian S."/>
        </authorList>
    </citation>
    <scope>NUCLEOTIDE SEQUENCE [LARGE SCALE GENOMIC DNA]</scope>
    <source>
        <strain evidence="2 3">DSM 14724</strain>
    </source>
</reference>
<dbReference type="Pfam" id="PF08757">
    <property type="entry name" value="CotH"/>
    <property type="match status" value="1"/>
</dbReference>